<evidence type="ECO:0000256" key="2">
    <source>
        <dbReference type="ARBA" id="ARBA00022840"/>
    </source>
</evidence>
<dbReference type="Proteomes" id="UP000186373">
    <property type="component" value="Unassembled WGS sequence"/>
</dbReference>
<organism evidence="4 5">
    <name type="scientific">Chryseobacterium shigense</name>
    <dbReference type="NCBI Taxonomy" id="297244"/>
    <lineage>
        <taxon>Bacteria</taxon>
        <taxon>Pseudomonadati</taxon>
        <taxon>Bacteroidota</taxon>
        <taxon>Flavobacteriia</taxon>
        <taxon>Flavobacteriales</taxon>
        <taxon>Weeksellaceae</taxon>
        <taxon>Chryseobacterium group</taxon>
        <taxon>Chryseobacterium</taxon>
    </lineage>
</organism>
<dbReference type="SUPFAM" id="SSF52540">
    <property type="entry name" value="P-loop containing nucleoside triphosphate hydrolases"/>
    <property type="match status" value="1"/>
</dbReference>
<dbReference type="Pfam" id="PF00005">
    <property type="entry name" value="ABC_tran"/>
    <property type="match status" value="1"/>
</dbReference>
<keyword evidence="5" id="KW-1185">Reference proteome</keyword>
<proteinExistence type="predicted"/>
<dbReference type="OrthoDB" id="9801987at2"/>
<dbReference type="GO" id="GO:0005524">
    <property type="term" value="F:ATP binding"/>
    <property type="evidence" value="ECO:0007669"/>
    <property type="project" value="UniProtKB-KW"/>
</dbReference>
<name>A0A1N7I1W0_9FLAO</name>
<dbReference type="InterPro" id="IPR027417">
    <property type="entry name" value="P-loop_NTPase"/>
</dbReference>
<sequence>MVFVGIHRIIKFNDQIYDTILMSKLHIDSITKSFGGRKILQDIYLSCETGKIAGILGPSGGGKSTLLEIIFGTVKGDTQFIKLDETVLKSLYDRKNKIAYLPQCSSFLPKECKIRKLIPLFCTRENTEKLYGLKMIQPFLDETVRNLSGGEKKIIETLIITYSDVKFVLLDEPFSGVSPKAVDELEKIITSQARYKGIIISDHHYKTLLHMADDLYLLSDTYLRKVEGVKELQQFNYLPKNQ</sequence>
<gene>
    <name evidence="4" type="ORF">SAMN05421639_1011094</name>
</gene>
<dbReference type="Gene3D" id="3.40.50.300">
    <property type="entry name" value="P-loop containing nucleotide triphosphate hydrolases"/>
    <property type="match status" value="1"/>
</dbReference>
<keyword evidence="2" id="KW-0067">ATP-binding</keyword>
<reference evidence="5" key="1">
    <citation type="submission" date="2017-01" db="EMBL/GenBank/DDBJ databases">
        <authorList>
            <person name="Varghese N."/>
            <person name="Submissions S."/>
        </authorList>
    </citation>
    <scope>NUCLEOTIDE SEQUENCE [LARGE SCALE GENOMIC DNA]</scope>
    <source>
        <strain evidence="5">DSM 17126</strain>
    </source>
</reference>
<evidence type="ECO:0000259" key="3">
    <source>
        <dbReference type="PROSITE" id="PS50893"/>
    </source>
</evidence>
<evidence type="ECO:0000313" key="5">
    <source>
        <dbReference type="Proteomes" id="UP000186373"/>
    </source>
</evidence>
<protein>
    <submittedName>
        <fullName evidence="4">ABC-type lipopolysaccharide export system, ATPase component</fullName>
    </submittedName>
</protein>
<evidence type="ECO:0000256" key="1">
    <source>
        <dbReference type="ARBA" id="ARBA00022741"/>
    </source>
</evidence>
<dbReference type="AlphaFoldDB" id="A0A1N7I1W0"/>
<dbReference type="EMBL" id="FTNY01000001">
    <property type="protein sequence ID" value="SIS31018.1"/>
    <property type="molecule type" value="Genomic_DNA"/>
</dbReference>
<feature type="domain" description="ABC transporter" evidence="3">
    <location>
        <begin position="25"/>
        <end position="242"/>
    </location>
</feature>
<dbReference type="PANTHER" id="PTHR43158:SF1">
    <property type="entry name" value="ABC TRANSPORTER, ATP-BINDING PROTEIN"/>
    <property type="match status" value="1"/>
</dbReference>
<dbReference type="PANTHER" id="PTHR43158">
    <property type="entry name" value="SKFA PEPTIDE EXPORT ATP-BINDING PROTEIN SKFE"/>
    <property type="match status" value="1"/>
</dbReference>
<dbReference type="InterPro" id="IPR003439">
    <property type="entry name" value="ABC_transporter-like_ATP-bd"/>
</dbReference>
<evidence type="ECO:0000313" key="4">
    <source>
        <dbReference type="EMBL" id="SIS31018.1"/>
    </source>
</evidence>
<accession>A0A1N7I1W0</accession>
<keyword evidence="1" id="KW-0547">Nucleotide-binding</keyword>
<dbReference type="GO" id="GO:0016887">
    <property type="term" value="F:ATP hydrolysis activity"/>
    <property type="evidence" value="ECO:0007669"/>
    <property type="project" value="InterPro"/>
</dbReference>
<dbReference type="PROSITE" id="PS50893">
    <property type="entry name" value="ABC_TRANSPORTER_2"/>
    <property type="match status" value="1"/>
</dbReference>